<keyword evidence="1" id="KW-0732">Signal</keyword>
<dbReference type="AlphaFoldDB" id="A0A6A6XUS8"/>
<dbReference type="EMBL" id="MU001766">
    <property type="protein sequence ID" value="KAF2799317.1"/>
    <property type="molecule type" value="Genomic_DNA"/>
</dbReference>
<evidence type="ECO:0008006" key="4">
    <source>
        <dbReference type="Google" id="ProtNLM"/>
    </source>
</evidence>
<proteinExistence type="predicted"/>
<evidence type="ECO:0000313" key="3">
    <source>
        <dbReference type="Proteomes" id="UP000799757"/>
    </source>
</evidence>
<keyword evidence="3" id="KW-1185">Reference proteome</keyword>
<evidence type="ECO:0000313" key="2">
    <source>
        <dbReference type="EMBL" id="KAF2799317.1"/>
    </source>
</evidence>
<organism evidence="2 3">
    <name type="scientific">Melanomma pulvis-pyrius CBS 109.77</name>
    <dbReference type="NCBI Taxonomy" id="1314802"/>
    <lineage>
        <taxon>Eukaryota</taxon>
        <taxon>Fungi</taxon>
        <taxon>Dikarya</taxon>
        <taxon>Ascomycota</taxon>
        <taxon>Pezizomycotina</taxon>
        <taxon>Dothideomycetes</taxon>
        <taxon>Pleosporomycetidae</taxon>
        <taxon>Pleosporales</taxon>
        <taxon>Melanommataceae</taxon>
        <taxon>Melanomma</taxon>
    </lineage>
</organism>
<feature type="signal peptide" evidence="1">
    <location>
        <begin position="1"/>
        <end position="16"/>
    </location>
</feature>
<feature type="chain" id="PRO_5025619778" description="Lytic polysaccharide monooxygenase" evidence="1">
    <location>
        <begin position="17"/>
        <end position="212"/>
    </location>
</feature>
<dbReference type="OrthoDB" id="3545468at2759"/>
<evidence type="ECO:0000256" key="1">
    <source>
        <dbReference type="SAM" id="SignalP"/>
    </source>
</evidence>
<name>A0A6A6XUS8_9PLEO</name>
<accession>A0A6A6XUS8</accession>
<protein>
    <recommendedName>
        <fullName evidence="4">Lytic polysaccharide monooxygenase</fullName>
    </recommendedName>
</protein>
<reference evidence="2" key="1">
    <citation type="journal article" date="2020" name="Stud. Mycol.">
        <title>101 Dothideomycetes genomes: a test case for predicting lifestyles and emergence of pathogens.</title>
        <authorList>
            <person name="Haridas S."/>
            <person name="Albert R."/>
            <person name="Binder M."/>
            <person name="Bloem J."/>
            <person name="Labutti K."/>
            <person name="Salamov A."/>
            <person name="Andreopoulos B."/>
            <person name="Baker S."/>
            <person name="Barry K."/>
            <person name="Bills G."/>
            <person name="Bluhm B."/>
            <person name="Cannon C."/>
            <person name="Castanera R."/>
            <person name="Culley D."/>
            <person name="Daum C."/>
            <person name="Ezra D."/>
            <person name="Gonzalez J."/>
            <person name="Henrissat B."/>
            <person name="Kuo A."/>
            <person name="Liang C."/>
            <person name="Lipzen A."/>
            <person name="Lutzoni F."/>
            <person name="Magnuson J."/>
            <person name="Mondo S."/>
            <person name="Nolan M."/>
            <person name="Ohm R."/>
            <person name="Pangilinan J."/>
            <person name="Park H.-J."/>
            <person name="Ramirez L."/>
            <person name="Alfaro M."/>
            <person name="Sun H."/>
            <person name="Tritt A."/>
            <person name="Yoshinaga Y."/>
            <person name="Zwiers L.-H."/>
            <person name="Turgeon B."/>
            <person name="Goodwin S."/>
            <person name="Spatafora J."/>
            <person name="Crous P."/>
            <person name="Grigoriev I."/>
        </authorList>
    </citation>
    <scope>NUCLEOTIDE SEQUENCE</scope>
    <source>
        <strain evidence="2">CBS 109.77</strain>
    </source>
</reference>
<gene>
    <name evidence="2" type="ORF">K505DRAFT_321211</name>
</gene>
<sequence>MKTTLLSLAALPLALAVPKVTPIPLGSTTCVHWPSWIPTRDADTTGSLMFSVSSADDTAVNNLPAQPFSLPWGSSTRNLLGITLLASRSFAKAYYRCQNGRPTVLSNPDEPIAIAKDANNAHLLIAANDATAYKPEIYSHEIEGVKQDGVFLGALNHTTWGFHYHEATCGADGKANSAFYEVKLLGLPVDPDNEPTAGYPPQFEGFLKVDAW</sequence>
<dbReference type="Proteomes" id="UP000799757">
    <property type="component" value="Unassembled WGS sequence"/>
</dbReference>